<accession>A0A0B1SPV4</accession>
<reference evidence="6 7" key="1">
    <citation type="submission" date="2014-03" db="EMBL/GenBank/DDBJ databases">
        <title>Draft genome of the hookworm Oesophagostomum dentatum.</title>
        <authorList>
            <person name="Mitreva M."/>
        </authorList>
    </citation>
    <scope>NUCLEOTIDE SEQUENCE [LARGE SCALE GENOMIC DNA]</scope>
    <source>
        <strain evidence="6 7">OD-Hann</strain>
    </source>
</reference>
<proteinExistence type="predicted"/>
<protein>
    <submittedName>
        <fullName evidence="6">Indigoidine synthase A-like protein</fullName>
    </submittedName>
</protein>
<dbReference type="GO" id="GO:0004730">
    <property type="term" value="F:pseudouridylate synthase activity"/>
    <property type="evidence" value="ECO:0007669"/>
    <property type="project" value="InterPro"/>
</dbReference>
<dbReference type="EMBL" id="KN562117">
    <property type="protein sequence ID" value="KHJ85931.1"/>
    <property type="molecule type" value="Genomic_DNA"/>
</dbReference>
<sequence length="154" mass="16480">MKIFQLSLICRRLHSLPRNFIISPNVKSALSSKKGVVALESTVITHGLPYPQNLETARALEDVVRSEGCEPATIALMGGNVHVGLTNEELTKVASSMESIKVSRRDIAYALNRRVIGGTTVAATMYLAHMAGIEVFATGGIGGVHRGADQSMSF</sequence>
<keyword evidence="7" id="KW-1185">Reference proteome</keyword>
<dbReference type="InterPro" id="IPR007342">
    <property type="entry name" value="PsuG"/>
</dbReference>
<dbReference type="Pfam" id="PF04227">
    <property type="entry name" value="Indigoidine_A"/>
    <property type="match status" value="1"/>
</dbReference>
<evidence type="ECO:0000313" key="6">
    <source>
        <dbReference type="EMBL" id="KHJ85931.1"/>
    </source>
</evidence>
<dbReference type="OrthoDB" id="198885at2759"/>
<keyword evidence="3" id="KW-0464">Manganese</keyword>
<dbReference type="Gene3D" id="3.40.1790.10">
    <property type="entry name" value="Indigoidine synthase domain"/>
    <property type="match status" value="1"/>
</dbReference>
<dbReference type="GO" id="GO:0005737">
    <property type="term" value="C:cytoplasm"/>
    <property type="evidence" value="ECO:0007669"/>
    <property type="project" value="TreeGrafter"/>
</dbReference>
<evidence type="ECO:0000256" key="2">
    <source>
        <dbReference type="ARBA" id="ARBA00022801"/>
    </source>
</evidence>
<evidence type="ECO:0000256" key="3">
    <source>
        <dbReference type="ARBA" id="ARBA00023211"/>
    </source>
</evidence>
<dbReference type="AlphaFoldDB" id="A0A0B1SPV4"/>
<dbReference type="Proteomes" id="UP000053660">
    <property type="component" value="Unassembled WGS sequence"/>
</dbReference>
<evidence type="ECO:0000256" key="4">
    <source>
        <dbReference type="ARBA" id="ARBA00023239"/>
    </source>
</evidence>
<evidence type="ECO:0000256" key="1">
    <source>
        <dbReference type="ARBA" id="ARBA00022723"/>
    </source>
</evidence>
<dbReference type="PANTHER" id="PTHR42909:SF1">
    <property type="entry name" value="CARBOHYDRATE KINASE PFKB DOMAIN-CONTAINING PROTEIN"/>
    <property type="match status" value="1"/>
</dbReference>
<evidence type="ECO:0000256" key="5">
    <source>
        <dbReference type="ARBA" id="ARBA00023295"/>
    </source>
</evidence>
<keyword evidence="5" id="KW-0326">Glycosidase</keyword>
<keyword evidence="1" id="KW-0479">Metal-binding</keyword>
<evidence type="ECO:0000313" key="7">
    <source>
        <dbReference type="Proteomes" id="UP000053660"/>
    </source>
</evidence>
<organism evidence="6 7">
    <name type="scientific">Oesophagostomum dentatum</name>
    <name type="common">Nodular worm</name>
    <dbReference type="NCBI Taxonomy" id="61180"/>
    <lineage>
        <taxon>Eukaryota</taxon>
        <taxon>Metazoa</taxon>
        <taxon>Ecdysozoa</taxon>
        <taxon>Nematoda</taxon>
        <taxon>Chromadorea</taxon>
        <taxon>Rhabditida</taxon>
        <taxon>Rhabditina</taxon>
        <taxon>Rhabditomorpha</taxon>
        <taxon>Strongyloidea</taxon>
        <taxon>Strongylidae</taxon>
        <taxon>Oesophagostomum</taxon>
    </lineage>
</organism>
<name>A0A0B1SPV4_OESDE</name>
<keyword evidence="2" id="KW-0378">Hydrolase</keyword>
<dbReference type="GO" id="GO:0046872">
    <property type="term" value="F:metal ion binding"/>
    <property type="evidence" value="ECO:0007669"/>
    <property type="project" value="UniProtKB-KW"/>
</dbReference>
<dbReference type="InterPro" id="IPR022830">
    <property type="entry name" value="Indigdn_synthA-like"/>
</dbReference>
<dbReference type="SUPFAM" id="SSF110581">
    <property type="entry name" value="Indigoidine synthase A-like"/>
    <property type="match status" value="1"/>
</dbReference>
<dbReference type="GO" id="GO:0016798">
    <property type="term" value="F:hydrolase activity, acting on glycosyl bonds"/>
    <property type="evidence" value="ECO:0007669"/>
    <property type="project" value="UniProtKB-KW"/>
</dbReference>
<keyword evidence="4" id="KW-0456">Lyase</keyword>
<gene>
    <name evidence="6" type="ORF">OESDEN_14332</name>
</gene>
<dbReference type="PANTHER" id="PTHR42909">
    <property type="entry name" value="ZGC:136858"/>
    <property type="match status" value="1"/>
</dbReference>